<dbReference type="EMBL" id="JBAWTH010000119">
    <property type="protein sequence ID" value="KAL2276289.1"/>
    <property type="molecule type" value="Genomic_DNA"/>
</dbReference>
<feature type="region of interest" description="Disordered" evidence="1">
    <location>
        <begin position="20"/>
        <end position="53"/>
    </location>
</feature>
<evidence type="ECO:0000313" key="3">
    <source>
        <dbReference type="Proteomes" id="UP001600888"/>
    </source>
</evidence>
<protein>
    <recommendedName>
        <fullName evidence="4">Zn(2)-C6 fungal-type domain-containing protein</fullName>
    </recommendedName>
</protein>
<organism evidence="2 3">
    <name type="scientific">Diaporthe vaccinii</name>
    <dbReference type="NCBI Taxonomy" id="105482"/>
    <lineage>
        <taxon>Eukaryota</taxon>
        <taxon>Fungi</taxon>
        <taxon>Dikarya</taxon>
        <taxon>Ascomycota</taxon>
        <taxon>Pezizomycotina</taxon>
        <taxon>Sordariomycetes</taxon>
        <taxon>Sordariomycetidae</taxon>
        <taxon>Diaporthales</taxon>
        <taxon>Diaporthaceae</taxon>
        <taxon>Diaporthe</taxon>
        <taxon>Diaporthe eres species complex</taxon>
    </lineage>
</organism>
<keyword evidence="3" id="KW-1185">Reference proteome</keyword>
<comment type="caution">
    <text evidence="2">The sequence shown here is derived from an EMBL/GenBank/DDBJ whole genome shotgun (WGS) entry which is preliminary data.</text>
</comment>
<evidence type="ECO:0000313" key="2">
    <source>
        <dbReference type="EMBL" id="KAL2276289.1"/>
    </source>
</evidence>
<reference evidence="2 3" key="1">
    <citation type="submission" date="2024-03" db="EMBL/GenBank/DDBJ databases">
        <title>A high-quality draft genome sequence of Diaporthe vaccinii, a causative agent of upright dieback and viscid rot disease in cranberry plants.</title>
        <authorList>
            <person name="Sarrasin M."/>
            <person name="Lang B.F."/>
            <person name="Burger G."/>
        </authorList>
    </citation>
    <scope>NUCLEOTIDE SEQUENCE [LARGE SCALE GENOMIC DNA]</scope>
    <source>
        <strain evidence="2 3">IS7</strain>
    </source>
</reference>
<sequence length="891" mass="100975">MDAYKAAAMIPIHRYEASTTSVGSSRRGLKRAFSSEHASSSADKPAVKKPRSQKQCYPGGHIGVWHESSLIFEPEEALCGTAVEARVTAEYHQPTQQLQSCISLAPDRGRSTTQNTPGSVIAPIYGGRLSCKATYFEQWSHEPVTFLQSSPATTDLSLSTYNPTPSVTFSSTAYEKWAEICSNTLFLPETWMNSNPEPRLETQSFTCPPEQLEGGELYNDLLNQTCQEPTSYLAGLFNPDFCYHPWTASNDFAMGGGEHFPTSHQAQAVFPGPAPLSRREEECEQLPPECHHESWPPQQLGLTLMPNCSGWTDSEIQAQPLLRQTLNSCPSPIPPLGKGELCLDEAPYEGQMNHGDLLMLPGSQKSSQDPQHTVARADEEEILTVSEDSQDIGAQCTCSTESSDPNPPPCSSCINSPRSWVMVTYRLKPPGEIKKKPPKPRKRLEEDARRQTSQTREIGACVRCKIQRVRCIPNSEDPAGPCKACSRVAQNYSRKVLHHIPCHRYKLQEVVLFRTSGSRVTDRWHSAQVRNVMTYGKTLSVQMMQDCVDIPFEYEVRKVAKTGRGSHHDKTMREWYDGTDVRREPVPDYALADVHQTMARYKDYIRISVLGDRERGCQPVITKLVEDYQNTGQGIVGEVFKQAWAHFCSLPSANETWDFFYRPPPKKTEEPRPVSEKGFLLGFFELRFALRHATGWSWILEGGIPSAERIKKFPPLKDRIGTPRLAVGQIDCIRIACVLKPLTKSLLKVLMAWIADRKYDRWMSIFFATFILLSELSKATEDAYHHGWYDKDLRGNGPKNAHIIRDIHESANIILAHWHYFNCSTDPWKLKSEKQKHARSKTPLRALTPEQLAIVQELWLGIQKWRQTKLHDDELYDKKTEGWWTKWCHSL</sequence>
<feature type="non-terminal residue" evidence="2">
    <location>
        <position position="891"/>
    </location>
</feature>
<accession>A0ABR4E1J0</accession>
<dbReference type="PANTHER" id="PTHR35392">
    <property type="entry name" value="ZN(II)2CYS6 TRANSCRIPTION FACTOR (EUROFUNG)-RELATED-RELATED"/>
    <property type="match status" value="1"/>
</dbReference>
<gene>
    <name evidence="2" type="ORF">FJTKL_01050</name>
</gene>
<name>A0ABR4E1J0_9PEZI</name>
<dbReference type="InterPro" id="IPR052973">
    <property type="entry name" value="Fungal_sec-metab_reg_TF"/>
</dbReference>
<dbReference type="Proteomes" id="UP001600888">
    <property type="component" value="Unassembled WGS sequence"/>
</dbReference>
<proteinExistence type="predicted"/>
<feature type="region of interest" description="Disordered" evidence="1">
    <location>
        <begin position="428"/>
        <end position="451"/>
    </location>
</feature>
<evidence type="ECO:0000256" key="1">
    <source>
        <dbReference type="SAM" id="MobiDB-lite"/>
    </source>
</evidence>
<evidence type="ECO:0008006" key="4">
    <source>
        <dbReference type="Google" id="ProtNLM"/>
    </source>
</evidence>
<dbReference type="PANTHER" id="PTHR35392:SF3">
    <property type="entry name" value="ZN(2)-C6 FUNGAL-TYPE DOMAIN-CONTAINING PROTEIN"/>
    <property type="match status" value="1"/>
</dbReference>